<evidence type="ECO:0000256" key="3">
    <source>
        <dbReference type="ARBA" id="ARBA00022827"/>
    </source>
</evidence>
<dbReference type="EMBL" id="LT554307">
    <property type="protein sequence ID" value="SAM03883.1"/>
    <property type="molecule type" value="Genomic_DNA"/>
</dbReference>
<protein>
    <recommendedName>
        <fullName evidence="5">FAD-dependent oxidoreductase 2 FAD-binding domain-containing protein</fullName>
    </recommendedName>
</protein>
<feature type="domain" description="FAD-dependent oxidoreductase 2 FAD-binding" evidence="5">
    <location>
        <begin position="5"/>
        <end position="511"/>
    </location>
</feature>
<comment type="cofactor">
    <cofactor evidence="1">
        <name>FAD</name>
        <dbReference type="ChEBI" id="CHEBI:57692"/>
    </cofactor>
</comment>
<reference evidence="6" key="1">
    <citation type="submission" date="2016-04" db="EMBL/GenBank/DDBJ databases">
        <authorList>
            <person name="Evans L.H."/>
            <person name="Alamgir A."/>
            <person name="Owens N."/>
            <person name="Weber N.D."/>
            <person name="Virtaneva K."/>
            <person name="Barbian K."/>
            <person name="Babar A."/>
            <person name="Rosenke K."/>
        </authorList>
    </citation>
    <scope>NUCLEOTIDE SEQUENCE [LARGE SCALE GENOMIC DNA]</scope>
    <source>
        <strain evidence="6">CBS 101.48</strain>
    </source>
</reference>
<evidence type="ECO:0000313" key="7">
    <source>
        <dbReference type="Proteomes" id="UP000078561"/>
    </source>
</evidence>
<dbReference type="AlphaFoldDB" id="A0A163K345"/>
<dbReference type="InterPro" id="IPR027477">
    <property type="entry name" value="Succ_DH/fumarate_Rdtase_cat_sf"/>
</dbReference>
<dbReference type="InParanoid" id="A0A163K345"/>
<name>A0A163K345_ABSGL</name>
<dbReference type="SUPFAM" id="SSF56425">
    <property type="entry name" value="Succinate dehydrogenase/fumarate reductase flavoprotein, catalytic domain"/>
    <property type="match status" value="1"/>
</dbReference>
<sequence>MNDWDVIVVGGGNAGYSAALSARNSGAKKVLIVEKSRQSNDYRGGNSYFTAGAFRTVFDGLSDLLPMLHELDDETASLIDMEPYTSQQFYDDVMRVTSGRADPSLTHLLVSKSRPTITWLHQLGIRFRLSFHRQAYKVQGRYKFWGGMVLSTVDGGKGLMNQWEQAASACGIHIQYGTQCVGLFVDSTCGKVTGIQVVCQDPKSSTLLQCTGGIILACGGFEASASLRAQYLGPSWELAHVRGSPYNTGDGLVMAQRDCQAASAGGWSSCHSTCWDLNTSPHRGHQELTNQFTKSGYPLGLMLNCDGLRFVDEGMDFRNYTYAFFGKEILKQPGGVAYQVYDSRVLDWLRKEEYGDDVVEKVVAYTLEDLAEKLTLTDQDESGAQGNRKQQGVLRNKQQFIRTIQQYNKCVYAHRQLVPHLTWDPAVKDGLSTQSSVSELAIPKSNWSLPLDKPPYVAVKVTTGITFTFGGLAIDPQTSNVLNTSGAPVEGLWACGEMVGGVFYENYPGGSGLMLGAITGRNAGIHAAKASRKRQLPSGKL</sequence>
<keyword evidence="4" id="KW-0560">Oxidoreductase</keyword>
<keyword evidence="2" id="KW-0285">Flavoprotein</keyword>
<dbReference type="OrthoDB" id="7777654at2759"/>
<dbReference type="SUPFAM" id="SSF51905">
    <property type="entry name" value="FAD/NAD(P)-binding domain"/>
    <property type="match status" value="1"/>
</dbReference>
<dbReference type="Gene3D" id="3.90.700.10">
    <property type="entry name" value="Succinate dehydrogenase/fumarate reductase flavoprotein, catalytic domain"/>
    <property type="match status" value="1"/>
</dbReference>
<evidence type="ECO:0000256" key="2">
    <source>
        <dbReference type="ARBA" id="ARBA00022630"/>
    </source>
</evidence>
<evidence type="ECO:0000313" key="6">
    <source>
        <dbReference type="EMBL" id="SAM03883.1"/>
    </source>
</evidence>
<dbReference type="InterPro" id="IPR050315">
    <property type="entry name" value="FAD-oxidoreductase_2"/>
</dbReference>
<dbReference type="GO" id="GO:0016491">
    <property type="term" value="F:oxidoreductase activity"/>
    <property type="evidence" value="ECO:0007669"/>
    <property type="project" value="UniProtKB-KW"/>
</dbReference>
<evidence type="ECO:0000256" key="1">
    <source>
        <dbReference type="ARBA" id="ARBA00001974"/>
    </source>
</evidence>
<dbReference type="InterPro" id="IPR036188">
    <property type="entry name" value="FAD/NAD-bd_sf"/>
</dbReference>
<dbReference type="OMA" id="WGGMSLK"/>
<dbReference type="PANTHER" id="PTHR43400">
    <property type="entry name" value="FUMARATE REDUCTASE"/>
    <property type="match status" value="1"/>
</dbReference>
<dbReference type="Proteomes" id="UP000078561">
    <property type="component" value="Unassembled WGS sequence"/>
</dbReference>
<proteinExistence type="predicted"/>
<gene>
    <name evidence="6" type="primary">ABSGL_09739.1 scaffold 11617</name>
</gene>
<evidence type="ECO:0000259" key="5">
    <source>
        <dbReference type="Pfam" id="PF00890"/>
    </source>
</evidence>
<evidence type="ECO:0000256" key="4">
    <source>
        <dbReference type="ARBA" id="ARBA00023002"/>
    </source>
</evidence>
<dbReference type="PANTHER" id="PTHR43400:SF7">
    <property type="entry name" value="FAD-DEPENDENT OXIDOREDUCTASE 2 FAD BINDING DOMAIN-CONTAINING PROTEIN"/>
    <property type="match status" value="1"/>
</dbReference>
<keyword evidence="7" id="KW-1185">Reference proteome</keyword>
<accession>A0A163K345</accession>
<dbReference type="InterPro" id="IPR003953">
    <property type="entry name" value="FAD-dep_OxRdtase_2_FAD-bd"/>
</dbReference>
<dbReference type="STRING" id="4829.A0A163K345"/>
<dbReference type="Pfam" id="PF00890">
    <property type="entry name" value="FAD_binding_2"/>
    <property type="match status" value="1"/>
</dbReference>
<dbReference type="Gene3D" id="3.50.50.60">
    <property type="entry name" value="FAD/NAD(P)-binding domain"/>
    <property type="match status" value="1"/>
</dbReference>
<keyword evidence="3" id="KW-0274">FAD</keyword>
<organism evidence="6">
    <name type="scientific">Absidia glauca</name>
    <name type="common">Pin mould</name>
    <dbReference type="NCBI Taxonomy" id="4829"/>
    <lineage>
        <taxon>Eukaryota</taxon>
        <taxon>Fungi</taxon>
        <taxon>Fungi incertae sedis</taxon>
        <taxon>Mucoromycota</taxon>
        <taxon>Mucoromycotina</taxon>
        <taxon>Mucoromycetes</taxon>
        <taxon>Mucorales</taxon>
        <taxon>Cunninghamellaceae</taxon>
        <taxon>Absidia</taxon>
    </lineage>
</organism>